<organism evidence="2 3">
    <name type="scientific">Streptomyces caeruleatus</name>
    <dbReference type="NCBI Taxonomy" id="661399"/>
    <lineage>
        <taxon>Bacteria</taxon>
        <taxon>Bacillati</taxon>
        <taxon>Actinomycetota</taxon>
        <taxon>Actinomycetes</taxon>
        <taxon>Kitasatosporales</taxon>
        <taxon>Streptomycetaceae</taxon>
        <taxon>Streptomyces</taxon>
    </lineage>
</organism>
<gene>
    <name evidence="2" type="ORF">AQJ67_24490</name>
</gene>
<dbReference type="AlphaFoldDB" id="A0A101TX02"/>
<feature type="compositionally biased region" description="Basic and acidic residues" evidence="1">
    <location>
        <begin position="10"/>
        <end position="20"/>
    </location>
</feature>
<dbReference type="RefSeq" id="WP_062721229.1">
    <property type="nucleotide sequence ID" value="NZ_KQ948931.1"/>
</dbReference>
<dbReference type="Proteomes" id="UP000053429">
    <property type="component" value="Unassembled WGS sequence"/>
</dbReference>
<dbReference type="OrthoDB" id="4119671at2"/>
<accession>A0A101TX02</accession>
<sequence length="234" mass="24902">MTSALGIDTTKQDAYNRGEDQGVADALAGRPSTSPPRDGRSGEQDYYADGYDFGYQQGLKMRRPGEGNGGQPVVDPMQPMGQTTPPVGQTTTTGVDAQLRVDQAVTPSIDLDDPKPAGLAVLITSGGVPVRPGRVELRIAAPTGMVFDDYMTPSYLYSPTPVSEAERPTHRLEEGGRVMVITGDFHVRTNEADQHGWLISASVRHMNGAKPGKNKDGLVTMNGVTKCALGGNLF</sequence>
<reference evidence="2 3" key="1">
    <citation type="submission" date="2015-10" db="EMBL/GenBank/DDBJ databases">
        <title>Draft genome sequence of Streptomyces caeruleatus NRRL B-24802, type strain for the species Streptomyces caeruleatus.</title>
        <authorList>
            <person name="Ruckert C."/>
            <person name="Winkler A."/>
            <person name="Kalinowski J."/>
            <person name="Kampfer P."/>
            <person name="Glaeser S."/>
        </authorList>
    </citation>
    <scope>NUCLEOTIDE SEQUENCE [LARGE SCALE GENOMIC DNA]</scope>
    <source>
        <strain evidence="2 3">NRRL B-24802</strain>
    </source>
</reference>
<evidence type="ECO:0000313" key="2">
    <source>
        <dbReference type="EMBL" id="KUO00030.1"/>
    </source>
</evidence>
<comment type="caution">
    <text evidence="2">The sequence shown here is derived from an EMBL/GenBank/DDBJ whole genome shotgun (WGS) entry which is preliminary data.</text>
</comment>
<evidence type="ECO:0000313" key="3">
    <source>
        <dbReference type="Proteomes" id="UP000053429"/>
    </source>
</evidence>
<protein>
    <submittedName>
        <fullName evidence="2">Uncharacterized protein</fullName>
    </submittedName>
</protein>
<feature type="region of interest" description="Disordered" evidence="1">
    <location>
        <begin position="1"/>
        <end position="49"/>
    </location>
</feature>
<evidence type="ECO:0000256" key="1">
    <source>
        <dbReference type="SAM" id="MobiDB-lite"/>
    </source>
</evidence>
<keyword evidence="3" id="KW-1185">Reference proteome</keyword>
<proteinExistence type="predicted"/>
<dbReference type="EMBL" id="LMWY01000029">
    <property type="protein sequence ID" value="KUO00030.1"/>
    <property type="molecule type" value="Genomic_DNA"/>
</dbReference>
<name>A0A101TX02_9ACTN</name>